<keyword evidence="3" id="KW-0328">Glycosyltransferase</keyword>
<reference evidence="5" key="1">
    <citation type="submission" date="2022-08" db="EMBL/GenBank/DDBJ databases">
        <authorList>
            <person name="Marques A."/>
        </authorList>
    </citation>
    <scope>NUCLEOTIDE SEQUENCE</scope>
    <source>
        <strain evidence="5">RhyPub2mFocal</strain>
        <tissue evidence="5">Leaves</tissue>
    </source>
</reference>
<protein>
    <recommendedName>
        <fullName evidence="4">Glycosyltransferase</fullName>
        <ecNumber evidence="4">2.4.1.-</ecNumber>
    </recommendedName>
</protein>
<evidence type="ECO:0000256" key="3">
    <source>
        <dbReference type="RuleBase" id="RU003718"/>
    </source>
</evidence>
<dbReference type="GO" id="GO:0080043">
    <property type="term" value="F:quercetin 3-O-glucosyltransferase activity"/>
    <property type="evidence" value="ECO:0007669"/>
    <property type="project" value="TreeGrafter"/>
</dbReference>
<dbReference type="CDD" id="cd03784">
    <property type="entry name" value="GT1_Gtf-like"/>
    <property type="match status" value="1"/>
</dbReference>
<keyword evidence="6" id="KW-1185">Reference proteome</keyword>
<evidence type="ECO:0000313" key="6">
    <source>
        <dbReference type="Proteomes" id="UP001140206"/>
    </source>
</evidence>
<dbReference type="AlphaFoldDB" id="A0AAV8DLX6"/>
<dbReference type="FunFam" id="3.40.50.2000:FF:000138">
    <property type="entry name" value="Glycosyltransferase"/>
    <property type="match status" value="1"/>
</dbReference>
<dbReference type="EC" id="2.4.1.-" evidence="4"/>
<evidence type="ECO:0000313" key="5">
    <source>
        <dbReference type="EMBL" id="KAJ4767216.1"/>
    </source>
</evidence>
<dbReference type="GO" id="GO:0080044">
    <property type="term" value="F:quercetin 7-O-glucosyltransferase activity"/>
    <property type="evidence" value="ECO:0007669"/>
    <property type="project" value="TreeGrafter"/>
</dbReference>
<proteinExistence type="inferred from homology"/>
<dbReference type="PANTHER" id="PTHR11926:SF1395">
    <property type="entry name" value="GLYCOSYLTRANSFERASE"/>
    <property type="match status" value="1"/>
</dbReference>
<dbReference type="Pfam" id="PF00201">
    <property type="entry name" value="UDPGT"/>
    <property type="match status" value="1"/>
</dbReference>
<dbReference type="PANTHER" id="PTHR11926">
    <property type="entry name" value="GLUCOSYL/GLUCURONOSYL TRANSFERASES"/>
    <property type="match status" value="1"/>
</dbReference>
<dbReference type="InterPro" id="IPR035595">
    <property type="entry name" value="UDP_glycos_trans_CS"/>
</dbReference>
<dbReference type="InterPro" id="IPR002213">
    <property type="entry name" value="UDP_glucos_trans"/>
</dbReference>
<evidence type="ECO:0000256" key="4">
    <source>
        <dbReference type="RuleBase" id="RU362057"/>
    </source>
</evidence>
<dbReference type="Gene3D" id="3.40.50.2000">
    <property type="entry name" value="Glycogen Phosphorylase B"/>
    <property type="match status" value="2"/>
</dbReference>
<evidence type="ECO:0000256" key="1">
    <source>
        <dbReference type="ARBA" id="ARBA00009995"/>
    </source>
</evidence>
<keyword evidence="2 3" id="KW-0808">Transferase</keyword>
<dbReference type="SUPFAM" id="SSF53756">
    <property type="entry name" value="UDP-Glycosyltransferase/glycogen phosphorylase"/>
    <property type="match status" value="1"/>
</dbReference>
<dbReference type="Proteomes" id="UP001140206">
    <property type="component" value="Chromosome 4"/>
</dbReference>
<comment type="caution">
    <text evidence="5">The sequence shown here is derived from an EMBL/GenBank/DDBJ whole genome shotgun (WGS) entry which is preliminary data.</text>
</comment>
<dbReference type="EMBL" id="JAMFTS010000004">
    <property type="protein sequence ID" value="KAJ4767216.1"/>
    <property type="molecule type" value="Genomic_DNA"/>
</dbReference>
<accession>A0AAV8DLX6</accession>
<gene>
    <name evidence="5" type="ORF">LUZ62_077591</name>
</gene>
<sequence>MARSCHVVAIPYPGRGHINPMMVLSRQLIACGIHVTFIVTEEWFGLINSAQPESPPELNFMTIPNCIPSEHSRAKDHIGFIKVAYTKMTEPVEKLLDRLESVPQAIIADTYLPWAVETANRRGIPVCSLFTMSVAFFSVLLHFDKFPPPENLQSPVRENDELVEKYIPSLRSIKLSNIDPVYLSPLDLALQAVSTTKKAQCMLFTSFYELESRLIDSIRENLNYPVYTIGPSIPHMLPQKTESSYHLTWLNSQPKNSVLYISLGSFLSVSQSQFEEIAMGIDASKIKFFWVARENLSLVREICGDNGLVVPWCDQLNVLTHPSIGGFLTHCGFNSTLETLFAGVPVLALPIIWDQVSNGRLLADEWNIGWNLRDRRGKDGILSREEIKVAVKKLMDLGNAETNEIRERALNWSRTANLALFHFQYSGSASSLLGSSLHIRILVLELICAGKEGYSRNMYQLLLQVKGFSVFNEDNLVRPW</sequence>
<organism evidence="5 6">
    <name type="scientific">Rhynchospora pubera</name>
    <dbReference type="NCBI Taxonomy" id="906938"/>
    <lineage>
        <taxon>Eukaryota</taxon>
        <taxon>Viridiplantae</taxon>
        <taxon>Streptophyta</taxon>
        <taxon>Embryophyta</taxon>
        <taxon>Tracheophyta</taxon>
        <taxon>Spermatophyta</taxon>
        <taxon>Magnoliopsida</taxon>
        <taxon>Liliopsida</taxon>
        <taxon>Poales</taxon>
        <taxon>Cyperaceae</taxon>
        <taxon>Cyperoideae</taxon>
        <taxon>Rhynchosporeae</taxon>
        <taxon>Rhynchospora</taxon>
    </lineage>
</organism>
<evidence type="ECO:0000256" key="2">
    <source>
        <dbReference type="ARBA" id="ARBA00022679"/>
    </source>
</evidence>
<comment type="similarity">
    <text evidence="1 3">Belongs to the UDP-glycosyltransferase family.</text>
</comment>
<name>A0AAV8DLX6_9POAL</name>
<dbReference type="PROSITE" id="PS00375">
    <property type="entry name" value="UDPGT"/>
    <property type="match status" value="1"/>
</dbReference>